<dbReference type="GO" id="GO:0005737">
    <property type="term" value="C:cytoplasm"/>
    <property type="evidence" value="ECO:0007669"/>
    <property type="project" value="TreeGrafter"/>
</dbReference>
<gene>
    <name evidence="4" type="ORF">Sango_0620800</name>
</gene>
<feature type="domain" description="NADP-dependent oxidoreductase" evidence="3">
    <location>
        <begin position="27"/>
        <end position="78"/>
    </location>
</feature>
<keyword evidence="2" id="KW-0560">Oxidoreductase</keyword>
<evidence type="ECO:0000256" key="2">
    <source>
        <dbReference type="ARBA" id="ARBA00023002"/>
    </source>
</evidence>
<dbReference type="InterPro" id="IPR023210">
    <property type="entry name" value="NADP_OxRdtase_dom"/>
</dbReference>
<reference evidence="4" key="2">
    <citation type="journal article" date="2024" name="Plant">
        <title>Genomic evolution and insights into agronomic trait innovations of Sesamum species.</title>
        <authorList>
            <person name="Miao H."/>
            <person name="Wang L."/>
            <person name="Qu L."/>
            <person name="Liu H."/>
            <person name="Sun Y."/>
            <person name="Le M."/>
            <person name="Wang Q."/>
            <person name="Wei S."/>
            <person name="Zheng Y."/>
            <person name="Lin W."/>
            <person name="Duan Y."/>
            <person name="Cao H."/>
            <person name="Xiong S."/>
            <person name="Wang X."/>
            <person name="Wei L."/>
            <person name="Li C."/>
            <person name="Ma Q."/>
            <person name="Ju M."/>
            <person name="Zhao R."/>
            <person name="Li G."/>
            <person name="Mu C."/>
            <person name="Tian Q."/>
            <person name="Mei H."/>
            <person name="Zhang T."/>
            <person name="Gao T."/>
            <person name="Zhang H."/>
        </authorList>
    </citation>
    <scope>NUCLEOTIDE SEQUENCE</scope>
    <source>
        <strain evidence="4">K16</strain>
    </source>
</reference>
<protein>
    <submittedName>
        <fullName evidence="4">Auxin-induced protein</fullName>
    </submittedName>
</protein>
<dbReference type="Gene3D" id="3.20.20.100">
    <property type="entry name" value="NADP-dependent oxidoreductase domain"/>
    <property type="match status" value="1"/>
</dbReference>
<dbReference type="SUPFAM" id="SSF51430">
    <property type="entry name" value="NAD(P)-linked oxidoreductase"/>
    <property type="match status" value="1"/>
</dbReference>
<dbReference type="PANTHER" id="PTHR43625">
    <property type="entry name" value="AFLATOXIN B1 ALDEHYDE REDUCTASE"/>
    <property type="match status" value="1"/>
</dbReference>
<evidence type="ECO:0000256" key="1">
    <source>
        <dbReference type="ARBA" id="ARBA00022857"/>
    </source>
</evidence>
<keyword evidence="5" id="KW-1185">Reference proteome</keyword>
<evidence type="ECO:0000259" key="3">
    <source>
        <dbReference type="Pfam" id="PF00248"/>
    </source>
</evidence>
<dbReference type="InterPro" id="IPR050791">
    <property type="entry name" value="Aldo-Keto_reductase"/>
</dbReference>
<dbReference type="Pfam" id="PF00248">
    <property type="entry name" value="Aldo_ket_red"/>
    <property type="match status" value="1"/>
</dbReference>
<sequence length="78" mass="8423">MGKIESETQVGRMKLGSEGLEVSTQGLGCMSMSCFYGQPKPESEMIEVIRHAINSGVTFLDTSDVYGPHTNEILIGKA</sequence>
<reference evidence="4" key="1">
    <citation type="submission" date="2020-06" db="EMBL/GenBank/DDBJ databases">
        <authorList>
            <person name="Li T."/>
            <person name="Hu X."/>
            <person name="Zhang T."/>
            <person name="Song X."/>
            <person name="Zhang H."/>
            <person name="Dai N."/>
            <person name="Sheng W."/>
            <person name="Hou X."/>
            <person name="Wei L."/>
        </authorList>
    </citation>
    <scope>NUCLEOTIDE SEQUENCE</scope>
    <source>
        <strain evidence="4">K16</strain>
        <tissue evidence="4">Leaf</tissue>
    </source>
</reference>
<name>A0AAE2C222_9LAMI</name>
<evidence type="ECO:0000313" key="5">
    <source>
        <dbReference type="Proteomes" id="UP001289374"/>
    </source>
</evidence>
<dbReference type="InterPro" id="IPR036812">
    <property type="entry name" value="NAD(P)_OxRdtase_dom_sf"/>
</dbReference>
<keyword evidence="1" id="KW-0521">NADP</keyword>
<accession>A0AAE2C222</accession>
<organism evidence="4 5">
    <name type="scientific">Sesamum angolense</name>
    <dbReference type="NCBI Taxonomy" id="2727404"/>
    <lineage>
        <taxon>Eukaryota</taxon>
        <taxon>Viridiplantae</taxon>
        <taxon>Streptophyta</taxon>
        <taxon>Embryophyta</taxon>
        <taxon>Tracheophyta</taxon>
        <taxon>Spermatophyta</taxon>
        <taxon>Magnoliopsida</taxon>
        <taxon>eudicotyledons</taxon>
        <taxon>Gunneridae</taxon>
        <taxon>Pentapetalae</taxon>
        <taxon>asterids</taxon>
        <taxon>lamiids</taxon>
        <taxon>Lamiales</taxon>
        <taxon>Pedaliaceae</taxon>
        <taxon>Sesamum</taxon>
    </lineage>
</organism>
<dbReference type="EMBL" id="JACGWL010000003">
    <property type="protein sequence ID" value="KAK4406143.1"/>
    <property type="molecule type" value="Genomic_DNA"/>
</dbReference>
<dbReference type="AlphaFoldDB" id="A0AAE2C222"/>
<dbReference type="GO" id="GO:0016491">
    <property type="term" value="F:oxidoreductase activity"/>
    <property type="evidence" value="ECO:0007669"/>
    <property type="project" value="UniProtKB-KW"/>
</dbReference>
<evidence type="ECO:0000313" key="4">
    <source>
        <dbReference type="EMBL" id="KAK4406143.1"/>
    </source>
</evidence>
<dbReference type="Proteomes" id="UP001289374">
    <property type="component" value="Unassembled WGS sequence"/>
</dbReference>
<proteinExistence type="predicted"/>
<comment type="caution">
    <text evidence="4">The sequence shown here is derived from an EMBL/GenBank/DDBJ whole genome shotgun (WGS) entry which is preliminary data.</text>
</comment>
<dbReference type="PANTHER" id="PTHR43625:SF40">
    <property type="entry name" value="ALDO-KETO REDUCTASE YAKC [NADP(+)]"/>
    <property type="match status" value="1"/>
</dbReference>
<dbReference type="PROSITE" id="PS51257">
    <property type="entry name" value="PROKAR_LIPOPROTEIN"/>
    <property type="match status" value="1"/>
</dbReference>